<dbReference type="PROSITE" id="PS00113">
    <property type="entry name" value="ADENYLATE_KINASE"/>
    <property type="match status" value="1"/>
</dbReference>
<feature type="binding site" evidence="5">
    <location>
        <position position="148"/>
    </location>
    <ligand>
        <name>AMP</name>
        <dbReference type="ChEBI" id="CHEBI:456215"/>
    </ligand>
</feature>
<keyword evidence="2 5" id="KW-0547">Nucleotide-binding</keyword>
<dbReference type="Proteomes" id="UP000029964">
    <property type="component" value="Unassembled WGS sequence"/>
</dbReference>
<evidence type="ECO:0000256" key="1">
    <source>
        <dbReference type="ARBA" id="ARBA00022679"/>
    </source>
</evidence>
<dbReference type="HOGENOM" id="CLU_032354_1_1_1"/>
<feature type="region of interest" description="LID" evidence="5">
    <location>
        <begin position="177"/>
        <end position="214"/>
    </location>
</feature>
<feature type="binding site" evidence="5">
    <location>
        <position position="222"/>
    </location>
    <ligand>
        <name>AMP</name>
        <dbReference type="ChEBI" id="CHEBI:456215"/>
    </ligand>
</feature>
<dbReference type="STRING" id="857340.A0A086T128"/>
<dbReference type="EC" id="2.7.4.10" evidence="5"/>
<comment type="caution">
    <text evidence="8">The sequence shown here is derived from an EMBL/GenBank/DDBJ whole genome shotgun (WGS) entry which is preliminary data.</text>
</comment>
<dbReference type="HAMAP" id="MF_00235">
    <property type="entry name" value="Adenylate_kinase_Adk"/>
    <property type="match status" value="1"/>
</dbReference>
<dbReference type="GO" id="GO:0046041">
    <property type="term" value="P:ITP metabolic process"/>
    <property type="evidence" value="ECO:0007669"/>
    <property type="project" value="UniProtKB-UniRule"/>
</dbReference>
<dbReference type="InterPro" id="IPR007862">
    <property type="entry name" value="Adenylate_kinase_lid-dom"/>
</dbReference>
<comment type="subcellular location">
    <subcellularLocation>
        <location evidence="5">Mitochondrion matrix</location>
    </subcellularLocation>
</comment>
<dbReference type="AlphaFoldDB" id="A0A086T128"/>
<comment type="subunit">
    <text evidence="5">Monomer.</text>
</comment>
<evidence type="ECO:0000256" key="6">
    <source>
        <dbReference type="SAM" id="MobiDB-lite"/>
    </source>
</evidence>
<feature type="binding site" evidence="5">
    <location>
        <begin position="64"/>
        <end position="66"/>
    </location>
    <ligand>
        <name>AMP</name>
        <dbReference type="ChEBI" id="CHEBI:456215"/>
    </ligand>
</feature>
<dbReference type="GO" id="GO:0046899">
    <property type="term" value="F:nucleoside triphosphate adenylate kinase activity"/>
    <property type="evidence" value="ECO:0007669"/>
    <property type="project" value="UniProtKB-UniRule"/>
</dbReference>
<keyword evidence="5" id="KW-0342">GTP-binding</keyword>
<dbReference type="InterPro" id="IPR028586">
    <property type="entry name" value="AK3/Ak4_mitochondrial"/>
</dbReference>
<dbReference type="PRINTS" id="PR00094">
    <property type="entry name" value="ADENYLTKNASE"/>
</dbReference>
<comment type="function">
    <text evidence="5">Involved in maintaining the homeostasis of cellular nucleotides by catalyzing the interconversion of nucleoside phosphates. Has GTP:AMP phosphotransferase and ITP:AMP phosphotransferase activities.</text>
</comment>
<comment type="domain">
    <text evidence="5">Consists of three domains, a large central CORE domain and two small peripheral domains, NMPbind and LID, which undergo movements during catalysis. The LID domain closes over the site of phosphoryl transfer upon GTP binding. Assembling and dissambling the active center during each catalytic cycle provides an effective means to prevent GTP hydrolysis.</text>
</comment>
<dbReference type="Pfam" id="PF05191">
    <property type="entry name" value="ADK_lid"/>
    <property type="match status" value="1"/>
</dbReference>
<feature type="region of interest" description="Disordered" evidence="6">
    <location>
        <begin position="102"/>
        <end position="140"/>
    </location>
</feature>
<keyword evidence="3 5" id="KW-0418">Kinase</keyword>
<dbReference type="GO" id="GO:0005759">
    <property type="term" value="C:mitochondrial matrix"/>
    <property type="evidence" value="ECO:0007669"/>
    <property type="project" value="UniProtKB-SubCell"/>
</dbReference>
<dbReference type="SUPFAM" id="SSF52540">
    <property type="entry name" value="P-loop containing nucleoside triphosphate hydrolases"/>
    <property type="match status" value="1"/>
</dbReference>
<evidence type="ECO:0000259" key="7">
    <source>
        <dbReference type="Pfam" id="PF05191"/>
    </source>
</evidence>
<feature type="binding site" evidence="5">
    <location>
        <position position="251"/>
    </location>
    <ligand>
        <name>GTP</name>
        <dbReference type="ChEBI" id="CHEBI:37565"/>
    </ligand>
</feature>
<organism evidence="8 9">
    <name type="scientific">Hapsidospora chrysogenum (strain ATCC 11550 / CBS 779.69 / DSM 880 / IAM 14645 / JCM 23072 / IMI 49137)</name>
    <name type="common">Acremonium chrysogenum</name>
    <dbReference type="NCBI Taxonomy" id="857340"/>
    <lineage>
        <taxon>Eukaryota</taxon>
        <taxon>Fungi</taxon>
        <taxon>Dikarya</taxon>
        <taxon>Ascomycota</taxon>
        <taxon>Pezizomycotina</taxon>
        <taxon>Sordariomycetes</taxon>
        <taxon>Hypocreomycetidae</taxon>
        <taxon>Hypocreales</taxon>
        <taxon>Bionectriaceae</taxon>
        <taxon>Hapsidospora</taxon>
    </lineage>
</organism>
<keyword evidence="4 5" id="KW-0496">Mitochondrion</keyword>
<comment type="catalytic activity">
    <reaction evidence="5">
        <text>a ribonucleoside 5'-triphosphate + AMP = a ribonucleoside 5'-diphosphate + ADP</text>
        <dbReference type="Rhea" id="RHEA:13749"/>
        <dbReference type="ChEBI" id="CHEBI:57930"/>
        <dbReference type="ChEBI" id="CHEBI:61557"/>
        <dbReference type="ChEBI" id="CHEBI:456215"/>
        <dbReference type="ChEBI" id="CHEBI:456216"/>
        <dbReference type="EC" id="2.7.4.10"/>
    </reaction>
</comment>
<proteinExistence type="inferred from homology"/>
<dbReference type="GO" id="GO:0006172">
    <property type="term" value="P:ADP biosynthetic process"/>
    <property type="evidence" value="ECO:0007669"/>
    <property type="project" value="UniProtKB-UniRule"/>
</dbReference>
<dbReference type="GO" id="GO:0005524">
    <property type="term" value="F:ATP binding"/>
    <property type="evidence" value="ECO:0007669"/>
    <property type="project" value="InterPro"/>
</dbReference>
<feature type="binding site" evidence="5">
    <location>
        <position position="178"/>
    </location>
    <ligand>
        <name>GTP</name>
        <dbReference type="ChEBI" id="CHEBI:37565"/>
    </ligand>
</feature>
<name>A0A086T128_HAPC1</name>
<feature type="binding site" evidence="5">
    <location>
        <position position="211"/>
    </location>
    <ligand>
        <name>AMP</name>
        <dbReference type="ChEBI" id="CHEBI:456215"/>
    </ligand>
</feature>
<comment type="similarity">
    <text evidence="5">Belongs to the adenylate kinase family. AK3 subfamily.</text>
</comment>
<dbReference type="InterPro" id="IPR000850">
    <property type="entry name" value="Adenylat/UMP-CMP_kin"/>
</dbReference>
<dbReference type="InterPro" id="IPR033690">
    <property type="entry name" value="Adenylat_kinase_CS"/>
</dbReference>
<dbReference type="GO" id="GO:0046039">
    <property type="term" value="P:GTP metabolic process"/>
    <property type="evidence" value="ECO:0007669"/>
    <property type="project" value="UniProtKB-UniRule"/>
</dbReference>
<dbReference type="GO" id="GO:0046033">
    <property type="term" value="P:AMP metabolic process"/>
    <property type="evidence" value="ECO:0007669"/>
    <property type="project" value="UniProtKB-UniRule"/>
</dbReference>
<dbReference type="GO" id="GO:0004017">
    <property type="term" value="F:AMP kinase activity"/>
    <property type="evidence" value="ECO:0007669"/>
    <property type="project" value="InterPro"/>
</dbReference>
<dbReference type="PANTHER" id="PTHR23359">
    <property type="entry name" value="NUCLEOTIDE KINASE"/>
    <property type="match status" value="1"/>
</dbReference>
<feature type="region of interest" description="NMPbind" evidence="5">
    <location>
        <begin position="37"/>
        <end position="66"/>
    </location>
</feature>
<evidence type="ECO:0000256" key="5">
    <source>
        <dbReference type="HAMAP-Rule" id="MF_03169"/>
    </source>
</evidence>
<keyword evidence="9" id="KW-1185">Reference proteome</keyword>
<evidence type="ECO:0000313" key="8">
    <source>
        <dbReference type="EMBL" id="KFH43060.1"/>
    </source>
</evidence>
<accession>A0A086T128</accession>
<dbReference type="OrthoDB" id="439792at2759"/>
<dbReference type="HAMAP" id="MF_03169">
    <property type="entry name" value="Adenylate_kinase_AK3"/>
    <property type="match status" value="1"/>
</dbReference>
<reference evidence="9" key="1">
    <citation type="journal article" date="2014" name="Genome Announc.">
        <title>Genome sequence and annotation of Acremonium chrysogenum, producer of the beta-lactam antibiotic cephalosporin C.</title>
        <authorList>
            <person name="Terfehr D."/>
            <person name="Dahlmann T.A."/>
            <person name="Specht T."/>
            <person name="Zadra I."/>
            <person name="Kuernsteiner H."/>
            <person name="Kueck U."/>
        </authorList>
    </citation>
    <scope>NUCLEOTIDE SEQUENCE [LARGE SCALE GENOMIC DNA]</scope>
    <source>
        <strain evidence="9">ATCC 11550 / CBS 779.69 / DSM 880 / IAM 14645 / JCM 23072 / IMI 49137</strain>
    </source>
</reference>
<feature type="binding site" evidence="5">
    <location>
        <begin position="16"/>
        <end position="21"/>
    </location>
    <ligand>
        <name>GTP</name>
        <dbReference type="ChEBI" id="CHEBI:37565"/>
    </ligand>
</feature>
<sequence length="267" mass="29515">MSLRRAARVILIGAPGVGKGTQTERLLQRFPQLQSISTGDLLRANVKRRTALGIHAEGVMKAGGLVADEVMLRLISNELRTRGWLSGQGGGQPVMTLNSVSTHASEENDNNNNYAHDSSADPYLTPGRPSDDPSASFILDGYPRNPAQAATLDEIVPINLAISIITPFSVILDRIAGRWVHEPSGRVYNTSFNAPRVPGRDDVTGEVLTQRPDDNIETYTRRLERFRESSEPLMEHYAKKGLLLEVQGMSSDEISPKLYEEFEKRFC</sequence>
<protein>
    <recommendedName>
        <fullName evidence="5">GTP:AMP phosphotransferase, mitochondrial</fullName>
        <ecNumber evidence="5">2.7.4.10</ecNumber>
    </recommendedName>
    <alternativeName>
        <fullName evidence="5">Adenylate kinase 3</fullName>
        <shortName evidence="5">AK 3</shortName>
    </alternativeName>
</protein>
<evidence type="ECO:0000256" key="2">
    <source>
        <dbReference type="ARBA" id="ARBA00022741"/>
    </source>
</evidence>
<gene>
    <name evidence="5" type="primary">ADK2</name>
    <name evidence="8" type="ORF">ACRE_062050</name>
</gene>
<evidence type="ECO:0000313" key="9">
    <source>
        <dbReference type="Proteomes" id="UP000029964"/>
    </source>
</evidence>
<dbReference type="CDD" id="cd01428">
    <property type="entry name" value="ADK"/>
    <property type="match status" value="1"/>
</dbReference>
<evidence type="ECO:0000256" key="4">
    <source>
        <dbReference type="ARBA" id="ARBA00023128"/>
    </source>
</evidence>
<feature type="binding site" evidence="5">
    <location>
        <begin position="187"/>
        <end position="188"/>
    </location>
    <ligand>
        <name>GTP</name>
        <dbReference type="ChEBI" id="CHEBI:37565"/>
    </ligand>
</feature>
<comment type="caution">
    <text evidence="5">Lacks conserved residue(s) required for the propagation of feature annotation.</text>
</comment>
<feature type="binding site" evidence="5">
    <location>
        <position position="43"/>
    </location>
    <ligand>
        <name>AMP</name>
        <dbReference type="ChEBI" id="CHEBI:456215"/>
    </ligand>
</feature>
<feature type="domain" description="Adenylate kinase active site lid" evidence="7">
    <location>
        <begin position="178"/>
        <end position="213"/>
    </location>
</feature>
<dbReference type="Pfam" id="PF00406">
    <property type="entry name" value="ADK"/>
    <property type="match status" value="2"/>
</dbReference>
<feature type="binding site" evidence="5">
    <location>
        <position position="38"/>
    </location>
    <ligand>
        <name>AMP</name>
        <dbReference type="ChEBI" id="CHEBI:456215"/>
    </ligand>
</feature>
<dbReference type="InterPro" id="IPR027417">
    <property type="entry name" value="P-loop_NTPase"/>
</dbReference>
<dbReference type="GO" id="GO:0005525">
    <property type="term" value="F:GTP binding"/>
    <property type="evidence" value="ECO:0007669"/>
    <property type="project" value="UniProtKB-KW"/>
</dbReference>
<keyword evidence="1 5" id="KW-0808">Transferase</keyword>
<dbReference type="Gene3D" id="3.40.50.300">
    <property type="entry name" value="P-loop containing nucleotide triphosphate hydrolases"/>
    <property type="match status" value="1"/>
</dbReference>
<evidence type="ECO:0000256" key="3">
    <source>
        <dbReference type="ARBA" id="ARBA00022777"/>
    </source>
</evidence>
<dbReference type="EMBL" id="JPKY01000078">
    <property type="protein sequence ID" value="KFH43060.1"/>
    <property type="molecule type" value="Genomic_DNA"/>
</dbReference>